<name>A0A845AYT2_9SPHN</name>
<dbReference type="OrthoDB" id="7596140at2"/>
<accession>A0A845AYT2</accession>
<proteinExistence type="predicted"/>
<protein>
    <recommendedName>
        <fullName evidence="4">Curlin associated repeat-containing protein</fullName>
    </recommendedName>
</protein>
<evidence type="ECO:0000313" key="3">
    <source>
        <dbReference type="Proteomes" id="UP000431922"/>
    </source>
</evidence>
<feature type="chain" id="PRO_5032710321" description="Curlin associated repeat-containing protein" evidence="1">
    <location>
        <begin position="29"/>
        <end position="218"/>
    </location>
</feature>
<keyword evidence="3" id="KW-1185">Reference proteome</keyword>
<evidence type="ECO:0008006" key="4">
    <source>
        <dbReference type="Google" id="ProtNLM"/>
    </source>
</evidence>
<dbReference type="AlphaFoldDB" id="A0A845AYT2"/>
<feature type="signal peptide" evidence="1">
    <location>
        <begin position="1"/>
        <end position="28"/>
    </location>
</feature>
<organism evidence="2 3">
    <name type="scientific">Allopontixanthobacter sediminis</name>
    <dbReference type="NCBI Taxonomy" id="1689985"/>
    <lineage>
        <taxon>Bacteria</taxon>
        <taxon>Pseudomonadati</taxon>
        <taxon>Pseudomonadota</taxon>
        <taxon>Alphaproteobacteria</taxon>
        <taxon>Sphingomonadales</taxon>
        <taxon>Erythrobacteraceae</taxon>
        <taxon>Allopontixanthobacter</taxon>
    </lineage>
</organism>
<dbReference type="Proteomes" id="UP000431922">
    <property type="component" value="Unassembled WGS sequence"/>
</dbReference>
<evidence type="ECO:0000313" key="2">
    <source>
        <dbReference type="EMBL" id="MXP43078.1"/>
    </source>
</evidence>
<evidence type="ECO:0000256" key="1">
    <source>
        <dbReference type="SAM" id="SignalP"/>
    </source>
</evidence>
<keyword evidence="1" id="KW-0732">Signal</keyword>
<dbReference type="RefSeq" id="WP_160754727.1">
    <property type="nucleotide sequence ID" value="NZ_WTYL01000001.1"/>
</dbReference>
<reference evidence="2 3" key="1">
    <citation type="submission" date="2019-12" db="EMBL/GenBank/DDBJ databases">
        <title>Genomic-based taxomic classification of the family Erythrobacteraceae.</title>
        <authorList>
            <person name="Xu L."/>
        </authorList>
    </citation>
    <scope>NUCLEOTIDE SEQUENCE [LARGE SCALE GENOMIC DNA]</scope>
    <source>
        <strain evidence="2 3">KCTC 42453</strain>
    </source>
</reference>
<sequence>MTSRTTSAMGVRRAALGALASILSTALAAQDVPPAPEPASGDAPAIDEVVVPGGSAAGSSGRVAVNIAAGDTNQQLGSAVIAIGDIAAITETAHQRMTAGAPDDHATSITVEDGAFSGLNGLTSINITAGTQNQMANLAALAIGNSGAMSDQLLEQSRAPIEPNGGTPDGSLPANDQIAIGDTAFGDGNGLIQVNLIGGEGNSSANTFALSIASEGSP</sequence>
<dbReference type="EMBL" id="WTYL01000001">
    <property type="protein sequence ID" value="MXP43078.1"/>
    <property type="molecule type" value="Genomic_DNA"/>
</dbReference>
<comment type="caution">
    <text evidence="2">The sequence shown here is derived from an EMBL/GenBank/DDBJ whole genome shotgun (WGS) entry which is preliminary data.</text>
</comment>
<gene>
    <name evidence="2" type="ORF">GRI65_01255</name>
</gene>